<organism evidence="2 3">
    <name type="scientific">Cirrhinus molitorella</name>
    <name type="common">mud carp</name>
    <dbReference type="NCBI Taxonomy" id="172907"/>
    <lineage>
        <taxon>Eukaryota</taxon>
        <taxon>Metazoa</taxon>
        <taxon>Chordata</taxon>
        <taxon>Craniata</taxon>
        <taxon>Vertebrata</taxon>
        <taxon>Euteleostomi</taxon>
        <taxon>Actinopterygii</taxon>
        <taxon>Neopterygii</taxon>
        <taxon>Teleostei</taxon>
        <taxon>Ostariophysi</taxon>
        <taxon>Cypriniformes</taxon>
        <taxon>Cyprinidae</taxon>
        <taxon>Labeoninae</taxon>
        <taxon>Labeonini</taxon>
        <taxon>Cirrhinus</taxon>
    </lineage>
</organism>
<sequence>MTGTRASQSIEDRKRSTRLDQYFIPDSSNTVSRMHSAEPELSRDQRNSISAGQARGTPSSRVIAAIIRSLWRSAALCLLSP</sequence>
<feature type="compositionally biased region" description="Polar residues" evidence="1">
    <location>
        <begin position="47"/>
        <end position="58"/>
    </location>
</feature>
<dbReference type="EMBL" id="JAYMGO010000011">
    <property type="protein sequence ID" value="KAL1265533.1"/>
    <property type="molecule type" value="Genomic_DNA"/>
</dbReference>
<proteinExistence type="predicted"/>
<protein>
    <submittedName>
        <fullName evidence="2">Uncharacterized protein</fullName>
    </submittedName>
</protein>
<evidence type="ECO:0000313" key="3">
    <source>
        <dbReference type="Proteomes" id="UP001558613"/>
    </source>
</evidence>
<dbReference type="Proteomes" id="UP001558613">
    <property type="component" value="Unassembled WGS sequence"/>
</dbReference>
<evidence type="ECO:0000313" key="2">
    <source>
        <dbReference type="EMBL" id="KAL1265533.1"/>
    </source>
</evidence>
<feature type="compositionally biased region" description="Basic and acidic residues" evidence="1">
    <location>
        <begin position="35"/>
        <end position="46"/>
    </location>
</feature>
<evidence type="ECO:0000256" key="1">
    <source>
        <dbReference type="SAM" id="MobiDB-lite"/>
    </source>
</evidence>
<name>A0ABR3MLN0_9TELE</name>
<accession>A0ABR3MLN0</accession>
<reference evidence="2 3" key="1">
    <citation type="submission" date="2023-09" db="EMBL/GenBank/DDBJ databases">
        <authorList>
            <person name="Wang M."/>
        </authorList>
    </citation>
    <scope>NUCLEOTIDE SEQUENCE [LARGE SCALE GENOMIC DNA]</scope>
    <source>
        <strain evidence="2">GT-2023</strain>
        <tissue evidence="2">Liver</tissue>
    </source>
</reference>
<comment type="caution">
    <text evidence="2">The sequence shown here is derived from an EMBL/GenBank/DDBJ whole genome shotgun (WGS) entry which is preliminary data.</text>
</comment>
<feature type="region of interest" description="Disordered" evidence="1">
    <location>
        <begin position="1"/>
        <end position="58"/>
    </location>
</feature>
<keyword evidence="3" id="KW-1185">Reference proteome</keyword>
<gene>
    <name evidence="2" type="ORF">QQF64_003560</name>
</gene>